<proteinExistence type="predicted"/>
<evidence type="ECO:0000313" key="2">
    <source>
        <dbReference type="Proteomes" id="UP000289738"/>
    </source>
</evidence>
<reference evidence="1 2" key="1">
    <citation type="submission" date="2019-01" db="EMBL/GenBank/DDBJ databases">
        <title>Sequencing of cultivated peanut Arachis hypogaea provides insights into genome evolution and oil improvement.</title>
        <authorList>
            <person name="Chen X."/>
        </authorList>
    </citation>
    <scope>NUCLEOTIDE SEQUENCE [LARGE SCALE GENOMIC DNA]</scope>
    <source>
        <strain evidence="2">cv. Fuhuasheng</strain>
        <tissue evidence="1">Leaves</tissue>
    </source>
</reference>
<name>A0A444ZQB6_ARAHY</name>
<accession>A0A444ZQB6</accession>
<comment type="caution">
    <text evidence="1">The sequence shown here is derived from an EMBL/GenBank/DDBJ whole genome shotgun (WGS) entry which is preliminary data.</text>
</comment>
<keyword evidence="2" id="KW-1185">Reference proteome</keyword>
<gene>
    <name evidence="1" type="ORF">Ahy_B04g073346</name>
</gene>
<evidence type="ECO:0000313" key="1">
    <source>
        <dbReference type="EMBL" id="RYR16348.1"/>
    </source>
</evidence>
<dbReference type="Proteomes" id="UP000289738">
    <property type="component" value="Chromosome B04"/>
</dbReference>
<dbReference type="EMBL" id="SDMP01000014">
    <property type="protein sequence ID" value="RYR16348.1"/>
    <property type="molecule type" value="Genomic_DNA"/>
</dbReference>
<organism evidence="1 2">
    <name type="scientific">Arachis hypogaea</name>
    <name type="common">Peanut</name>
    <dbReference type="NCBI Taxonomy" id="3818"/>
    <lineage>
        <taxon>Eukaryota</taxon>
        <taxon>Viridiplantae</taxon>
        <taxon>Streptophyta</taxon>
        <taxon>Embryophyta</taxon>
        <taxon>Tracheophyta</taxon>
        <taxon>Spermatophyta</taxon>
        <taxon>Magnoliopsida</taxon>
        <taxon>eudicotyledons</taxon>
        <taxon>Gunneridae</taxon>
        <taxon>Pentapetalae</taxon>
        <taxon>rosids</taxon>
        <taxon>fabids</taxon>
        <taxon>Fabales</taxon>
        <taxon>Fabaceae</taxon>
        <taxon>Papilionoideae</taxon>
        <taxon>50 kb inversion clade</taxon>
        <taxon>dalbergioids sensu lato</taxon>
        <taxon>Dalbergieae</taxon>
        <taxon>Pterocarpus clade</taxon>
        <taxon>Arachis</taxon>
    </lineage>
</organism>
<dbReference type="AlphaFoldDB" id="A0A444ZQB6"/>
<sequence length="149" mass="17427">MVRLIVEALTCAKFLYCFCSYNGSLQYSFISQFVYYASWMGYMFGSVSEEIIVVGGSSWARSVYVFFTFEQFNFVKISRRYNLHYNDKPNEKRVLRTLFLSTYAGHITCINLIHSSLDMNIRLYINNKGLNNLISISRHGLKQEFKIIC</sequence>
<protein>
    <submittedName>
        <fullName evidence="1">Uncharacterized protein</fullName>
    </submittedName>
</protein>